<protein>
    <submittedName>
        <fullName evidence="2">Uncharacterized protein</fullName>
    </submittedName>
</protein>
<dbReference type="Proteomes" id="UP001497497">
    <property type="component" value="Unassembled WGS sequence"/>
</dbReference>
<feature type="compositionally biased region" description="Polar residues" evidence="1">
    <location>
        <begin position="32"/>
        <end position="50"/>
    </location>
</feature>
<evidence type="ECO:0000313" key="3">
    <source>
        <dbReference type="Proteomes" id="UP001497497"/>
    </source>
</evidence>
<dbReference type="AlphaFoldDB" id="A0AAV2HLQ5"/>
<keyword evidence="3" id="KW-1185">Reference proteome</keyword>
<comment type="caution">
    <text evidence="2">The sequence shown here is derived from an EMBL/GenBank/DDBJ whole genome shotgun (WGS) entry which is preliminary data.</text>
</comment>
<feature type="non-terminal residue" evidence="2">
    <location>
        <position position="1"/>
    </location>
</feature>
<sequence length="168" mass="18175">LNGVKPSNTRVKPPLTEFKPAQTRVKSPLTEVKSSVTQVKSPPTEVKSSVAQVKSTLTEVKSSVAQVKSPLIEAKSPLAEVKSPLTEAKLPQSNINSIQTNVIDSMGVKQDDQDIQFEPDQKALESILNNQGIIPDFKTTTPKAMSGQVTSGITPIAANRMSMWDSYK</sequence>
<feature type="non-terminal residue" evidence="2">
    <location>
        <position position="168"/>
    </location>
</feature>
<gene>
    <name evidence="2" type="ORF">GSLYS_00007764001</name>
</gene>
<accession>A0AAV2HLQ5</accession>
<dbReference type="EMBL" id="CAXITT010000152">
    <property type="protein sequence ID" value="CAL1533804.1"/>
    <property type="molecule type" value="Genomic_DNA"/>
</dbReference>
<feature type="region of interest" description="Disordered" evidence="1">
    <location>
        <begin position="1"/>
        <end position="50"/>
    </location>
</feature>
<organism evidence="2 3">
    <name type="scientific">Lymnaea stagnalis</name>
    <name type="common">Great pond snail</name>
    <name type="synonym">Helix stagnalis</name>
    <dbReference type="NCBI Taxonomy" id="6523"/>
    <lineage>
        <taxon>Eukaryota</taxon>
        <taxon>Metazoa</taxon>
        <taxon>Spiralia</taxon>
        <taxon>Lophotrochozoa</taxon>
        <taxon>Mollusca</taxon>
        <taxon>Gastropoda</taxon>
        <taxon>Heterobranchia</taxon>
        <taxon>Euthyneura</taxon>
        <taxon>Panpulmonata</taxon>
        <taxon>Hygrophila</taxon>
        <taxon>Lymnaeoidea</taxon>
        <taxon>Lymnaeidae</taxon>
        <taxon>Lymnaea</taxon>
    </lineage>
</organism>
<evidence type="ECO:0000256" key="1">
    <source>
        <dbReference type="SAM" id="MobiDB-lite"/>
    </source>
</evidence>
<proteinExistence type="predicted"/>
<feature type="compositionally biased region" description="Polar residues" evidence="1">
    <location>
        <begin position="1"/>
        <end position="10"/>
    </location>
</feature>
<evidence type="ECO:0000313" key="2">
    <source>
        <dbReference type="EMBL" id="CAL1533804.1"/>
    </source>
</evidence>
<name>A0AAV2HLQ5_LYMST</name>
<reference evidence="2 3" key="1">
    <citation type="submission" date="2024-04" db="EMBL/GenBank/DDBJ databases">
        <authorList>
            <consortium name="Genoscope - CEA"/>
            <person name="William W."/>
        </authorList>
    </citation>
    <scope>NUCLEOTIDE SEQUENCE [LARGE SCALE GENOMIC DNA]</scope>
</reference>
<dbReference type="Gene3D" id="1.20.1480.30">
    <property type="entry name" value="Designed four-helix bundle protein"/>
    <property type="match status" value="1"/>
</dbReference>